<accession>A0A8H4LMW6</accession>
<keyword evidence="2" id="KW-1185">Reference proteome</keyword>
<gene>
    <name evidence="1" type="ORF">FALBO_2593</name>
</gene>
<dbReference type="EMBL" id="JAADYS010000330">
    <property type="protein sequence ID" value="KAF4470503.1"/>
    <property type="molecule type" value="Genomic_DNA"/>
</dbReference>
<organism evidence="1 2">
    <name type="scientific">Fusarium albosuccineum</name>
    <dbReference type="NCBI Taxonomy" id="1237068"/>
    <lineage>
        <taxon>Eukaryota</taxon>
        <taxon>Fungi</taxon>
        <taxon>Dikarya</taxon>
        <taxon>Ascomycota</taxon>
        <taxon>Pezizomycotina</taxon>
        <taxon>Sordariomycetes</taxon>
        <taxon>Hypocreomycetidae</taxon>
        <taxon>Hypocreales</taxon>
        <taxon>Nectriaceae</taxon>
        <taxon>Fusarium</taxon>
        <taxon>Fusarium decemcellulare species complex</taxon>
    </lineage>
</organism>
<sequence>MAAEVYFNDAKSGFQTAFDQATKSKKEVEDAYNQEKEVGLVEDKTFDQE</sequence>
<dbReference type="AlphaFoldDB" id="A0A8H4LMW6"/>
<comment type="caution">
    <text evidence="1">The sequence shown here is derived from an EMBL/GenBank/DDBJ whole genome shotgun (WGS) entry which is preliminary data.</text>
</comment>
<proteinExistence type="predicted"/>
<name>A0A8H4LMW6_9HYPO</name>
<evidence type="ECO:0000313" key="1">
    <source>
        <dbReference type="EMBL" id="KAF4470503.1"/>
    </source>
</evidence>
<evidence type="ECO:0000313" key="2">
    <source>
        <dbReference type="Proteomes" id="UP000554235"/>
    </source>
</evidence>
<dbReference type="Proteomes" id="UP000554235">
    <property type="component" value="Unassembled WGS sequence"/>
</dbReference>
<reference evidence="1 2" key="1">
    <citation type="submission" date="2020-01" db="EMBL/GenBank/DDBJ databases">
        <title>Identification and distribution of gene clusters putatively required for synthesis of sphingolipid metabolism inhibitors in phylogenetically diverse species of the filamentous fungus Fusarium.</title>
        <authorList>
            <person name="Kim H.-S."/>
            <person name="Busman M."/>
            <person name="Brown D.W."/>
            <person name="Divon H."/>
            <person name="Uhlig S."/>
            <person name="Proctor R.H."/>
        </authorList>
    </citation>
    <scope>NUCLEOTIDE SEQUENCE [LARGE SCALE GENOMIC DNA]</scope>
    <source>
        <strain evidence="1 2">NRRL 20459</strain>
    </source>
</reference>
<protein>
    <submittedName>
        <fullName evidence="1">Uncharacterized protein</fullName>
    </submittedName>
</protein>